<dbReference type="InterPro" id="IPR003134">
    <property type="entry name" value="Hs1_Cortactin"/>
</dbReference>
<feature type="region of interest" description="Disordered" evidence="3">
    <location>
        <begin position="304"/>
        <end position="454"/>
    </location>
</feature>
<organism evidence="4 5">
    <name type="scientific">Acropora cervicornis</name>
    <name type="common">Staghorn coral</name>
    <dbReference type="NCBI Taxonomy" id="6130"/>
    <lineage>
        <taxon>Eukaryota</taxon>
        <taxon>Metazoa</taxon>
        <taxon>Cnidaria</taxon>
        <taxon>Anthozoa</taxon>
        <taxon>Hexacorallia</taxon>
        <taxon>Scleractinia</taxon>
        <taxon>Astrocoeniina</taxon>
        <taxon>Acroporidae</taxon>
        <taxon>Acropora</taxon>
    </lineage>
</organism>
<feature type="region of interest" description="Disordered" evidence="3">
    <location>
        <begin position="1"/>
        <end position="22"/>
    </location>
</feature>
<dbReference type="PANTHER" id="PTHR10829:SF23">
    <property type="entry name" value="CORTACTIN, ISOFORM A"/>
    <property type="match status" value="1"/>
</dbReference>
<dbReference type="Proteomes" id="UP001249851">
    <property type="component" value="Unassembled WGS sequence"/>
</dbReference>
<keyword evidence="2" id="KW-0677">Repeat</keyword>
<feature type="compositionally biased region" description="Basic and acidic residues" evidence="3">
    <location>
        <begin position="324"/>
        <end position="386"/>
    </location>
</feature>
<reference evidence="4" key="1">
    <citation type="journal article" date="2023" name="G3 (Bethesda)">
        <title>Whole genome assembly and annotation of the endangered Caribbean coral Acropora cervicornis.</title>
        <authorList>
            <person name="Selwyn J.D."/>
            <person name="Vollmer S.V."/>
        </authorList>
    </citation>
    <scope>NUCLEOTIDE SEQUENCE</scope>
    <source>
        <strain evidence="4">K2</strain>
    </source>
</reference>
<dbReference type="GO" id="GO:0051015">
    <property type="term" value="F:actin filament binding"/>
    <property type="evidence" value="ECO:0007669"/>
    <property type="project" value="TreeGrafter"/>
</dbReference>
<protein>
    <submittedName>
        <fullName evidence="4">Src substrate cortactin</fullName>
    </submittedName>
</protein>
<dbReference type="EMBL" id="JARQWQ010000020">
    <property type="protein sequence ID" value="KAK2565317.1"/>
    <property type="molecule type" value="Genomic_DNA"/>
</dbReference>
<dbReference type="GO" id="GO:0005886">
    <property type="term" value="C:plasma membrane"/>
    <property type="evidence" value="ECO:0007669"/>
    <property type="project" value="TreeGrafter"/>
</dbReference>
<dbReference type="GO" id="GO:0030833">
    <property type="term" value="P:regulation of actin filament polymerization"/>
    <property type="evidence" value="ECO:0007669"/>
    <property type="project" value="TreeGrafter"/>
</dbReference>
<evidence type="ECO:0000256" key="1">
    <source>
        <dbReference type="ARBA" id="ARBA00022553"/>
    </source>
</evidence>
<dbReference type="GO" id="GO:0005884">
    <property type="term" value="C:actin filament"/>
    <property type="evidence" value="ECO:0007669"/>
    <property type="project" value="TreeGrafter"/>
</dbReference>
<accession>A0AAD9QQ23</accession>
<gene>
    <name evidence="4" type="ORF">P5673_011281</name>
</gene>
<dbReference type="AlphaFoldDB" id="A0AAD9QQ23"/>
<proteinExistence type="predicted"/>
<keyword evidence="1" id="KW-0597">Phosphoprotein</keyword>
<evidence type="ECO:0000256" key="3">
    <source>
        <dbReference type="SAM" id="MobiDB-lite"/>
    </source>
</evidence>
<dbReference type="PROSITE" id="PS51090">
    <property type="entry name" value="CORTACTIN"/>
    <property type="match status" value="4"/>
</dbReference>
<dbReference type="GO" id="GO:0030864">
    <property type="term" value="C:cortical actin cytoskeleton"/>
    <property type="evidence" value="ECO:0007669"/>
    <property type="project" value="TreeGrafter"/>
</dbReference>
<evidence type="ECO:0000313" key="5">
    <source>
        <dbReference type="Proteomes" id="UP001249851"/>
    </source>
</evidence>
<keyword evidence="5" id="KW-1185">Reference proteome</keyword>
<evidence type="ECO:0000313" key="4">
    <source>
        <dbReference type="EMBL" id="KAK2565317.1"/>
    </source>
</evidence>
<dbReference type="Pfam" id="PF02218">
    <property type="entry name" value="HS1_rep"/>
    <property type="match status" value="5"/>
</dbReference>
<feature type="compositionally biased region" description="Acidic residues" evidence="3">
    <location>
        <begin position="392"/>
        <end position="406"/>
    </location>
</feature>
<comment type="caution">
    <text evidence="4">The sequence shown here is derived from an EMBL/GenBank/DDBJ whole genome shotgun (WGS) entry which is preliminary data.</text>
</comment>
<dbReference type="GO" id="GO:0030427">
    <property type="term" value="C:site of polarized growth"/>
    <property type="evidence" value="ECO:0007669"/>
    <property type="project" value="TreeGrafter"/>
</dbReference>
<sequence length="497" mass="56024">MWKAGYDPKAIVNDADDDDWETDPDFVNDVSEQEQRWGAKTVEGSGHHESISINDLRKGVASDHAKIKQEEQDSGYNDREFDYLHKYLCFINLNKQQSPKASYGYGGKFGVQKDRIDKNVVDYATGFGGKYGVQKDRVDQAAVGFEYEGKTEKHESQKDYSKGFGGKYGVQKDRIDKAAVGWEYEGKTDAHASQKDYSKGFGGKYGVQKDRVDKAAVGFEYQGKTEAHASQLVGPTVVTMSSCPISTRFLFFFSQAAVGYEYEGKTEAHASQKDHSKGFGGKFGVQKERVDKAAGSYDEMQEVKSSYQTAKPRAGSGAAGNLKSKFENMAREQEEENRKRAEEEKARRLAKEQREKELNEKRHAEQQARDQEEAEEEARREAEEQARQQQAAEEEEEPQELYEEAPEPTREEEQGPTDFYEDIPTASERDEQPTDLYEELPTQEIQEGEQGQVEAGYGITATALYDYQAGESKKSLQLESDACLEHLMMHVGLIATK</sequence>
<dbReference type="GO" id="GO:0016477">
    <property type="term" value="P:cell migration"/>
    <property type="evidence" value="ECO:0007669"/>
    <property type="project" value="TreeGrafter"/>
</dbReference>
<dbReference type="PANTHER" id="PTHR10829">
    <property type="entry name" value="CORTACTIN AND DREBRIN"/>
    <property type="match status" value="1"/>
</dbReference>
<evidence type="ECO:0000256" key="2">
    <source>
        <dbReference type="ARBA" id="ARBA00022737"/>
    </source>
</evidence>
<reference evidence="4" key="2">
    <citation type="journal article" date="2023" name="Science">
        <title>Genomic signatures of disease resistance in endangered staghorn corals.</title>
        <authorList>
            <person name="Vollmer S.V."/>
            <person name="Selwyn J.D."/>
            <person name="Despard B.A."/>
            <person name="Roesel C.L."/>
        </authorList>
    </citation>
    <scope>NUCLEOTIDE SEQUENCE</scope>
    <source>
        <strain evidence="4">K2</strain>
    </source>
</reference>
<feature type="compositionally biased region" description="Low complexity" evidence="3">
    <location>
        <begin position="443"/>
        <end position="454"/>
    </location>
</feature>
<name>A0AAD9QQ23_ACRCE</name>